<dbReference type="InterPro" id="IPR013595">
    <property type="entry name" value="Pept_S33_TAP-like_C"/>
</dbReference>
<dbReference type="Gene3D" id="3.40.50.1820">
    <property type="entry name" value="alpha/beta hydrolase"/>
    <property type="match status" value="1"/>
</dbReference>
<feature type="domain" description="AB hydrolase-1" evidence="4">
    <location>
        <begin position="88"/>
        <end position="258"/>
    </location>
</feature>
<dbReference type="PANTHER" id="PTHR43248">
    <property type="entry name" value="2-SUCCINYL-6-HYDROXY-2,4-CYCLOHEXADIENE-1-CARBOXYLATE SYNTHASE"/>
    <property type="match status" value="1"/>
</dbReference>
<evidence type="ECO:0000256" key="3">
    <source>
        <dbReference type="SAM" id="SignalP"/>
    </source>
</evidence>
<protein>
    <submittedName>
        <fullName evidence="6">AB hydrolase-1 domain-containing protein</fullName>
    </submittedName>
</protein>
<reference evidence="6" key="1">
    <citation type="submission" date="2020-05" db="EMBL/GenBank/DDBJ databases">
        <title>Mycena genomes resolve the evolution of fungal bioluminescence.</title>
        <authorList>
            <person name="Tsai I.J."/>
        </authorList>
    </citation>
    <scope>NUCLEOTIDE SEQUENCE</scope>
    <source>
        <strain evidence="6">CCC161011</strain>
    </source>
</reference>
<keyword evidence="3" id="KW-0732">Signal</keyword>
<dbReference type="PANTHER" id="PTHR43248:SF25">
    <property type="entry name" value="AB HYDROLASE-1 DOMAIN-CONTAINING PROTEIN-RELATED"/>
    <property type="match status" value="1"/>
</dbReference>
<feature type="domain" description="Peptidase S33 tripeptidyl aminopeptidase-like C-terminal" evidence="5">
    <location>
        <begin position="422"/>
        <end position="517"/>
    </location>
</feature>
<dbReference type="InterPro" id="IPR051601">
    <property type="entry name" value="Serine_prot/Carboxylest_S33"/>
</dbReference>
<feature type="chain" id="PRO_5034137249" evidence="3">
    <location>
        <begin position="21"/>
        <end position="568"/>
    </location>
</feature>
<keyword evidence="2 6" id="KW-0378">Hydrolase</keyword>
<evidence type="ECO:0000256" key="2">
    <source>
        <dbReference type="ARBA" id="ARBA00022801"/>
    </source>
</evidence>
<dbReference type="GO" id="GO:0016787">
    <property type="term" value="F:hydrolase activity"/>
    <property type="evidence" value="ECO:0007669"/>
    <property type="project" value="UniProtKB-KW"/>
</dbReference>
<organism evidence="6 7">
    <name type="scientific">Mycena venus</name>
    <dbReference type="NCBI Taxonomy" id="2733690"/>
    <lineage>
        <taxon>Eukaryota</taxon>
        <taxon>Fungi</taxon>
        <taxon>Dikarya</taxon>
        <taxon>Basidiomycota</taxon>
        <taxon>Agaricomycotina</taxon>
        <taxon>Agaricomycetes</taxon>
        <taxon>Agaricomycetidae</taxon>
        <taxon>Agaricales</taxon>
        <taxon>Marasmiineae</taxon>
        <taxon>Mycenaceae</taxon>
        <taxon>Mycena</taxon>
    </lineage>
</organism>
<comment type="similarity">
    <text evidence="1">Belongs to the peptidase S33 family.</text>
</comment>
<dbReference type="Proteomes" id="UP000620124">
    <property type="component" value="Unassembled WGS sequence"/>
</dbReference>
<dbReference type="InterPro" id="IPR029058">
    <property type="entry name" value="AB_hydrolase_fold"/>
</dbReference>
<keyword evidence="7" id="KW-1185">Reference proteome</keyword>
<proteinExistence type="inferred from homology"/>
<dbReference type="InterPro" id="IPR000073">
    <property type="entry name" value="AB_hydrolase_1"/>
</dbReference>
<dbReference type="EMBL" id="JACAZI010000002">
    <property type="protein sequence ID" value="KAF7368484.1"/>
    <property type="molecule type" value="Genomic_DNA"/>
</dbReference>
<dbReference type="AlphaFoldDB" id="A0A8H7DAN0"/>
<accession>A0A8H7DAN0</accession>
<gene>
    <name evidence="6" type="ORF">MVEN_00171600</name>
</gene>
<evidence type="ECO:0000313" key="6">
    <source>
        <dbReference type="EMBL" id="KAF7368484.1"/>
    </source>
</evidence>
<dbReference type="OrthoDB" id="425534at2759"/>
<feature type="signal peptide" evidence="3">
    <location>
        <begin position="1"/>
        <end position="20"/>
    </location>
</feature>
<comment type="caution">
    <text evidence="6">The sequence shown here is derived from an EMBL/GenBank/DDBJ whole genome shotgun (WGS) entry which is preliminary data.</text>
</comment>
<evidence type="ECO:0000313" key="7">
    <source>
        <dbReference type="Proteomes" id="UP000620124"/>
    </source>
</evidence>
<evidence type="ECO:0000259" key="5">
    <source>
        <dbReference type="Pfam" id="PF08386"/>
    </source>
</evidence>
<dbReference type="Pfam" id="PF08386">
    <property type="entry name" value="Abhydrolase_4"/>
    <property type="match status" value="1"/>
</dbReference>
<sequence length="568" mass="61301">MFLPIRLLVSCLLLLPAVVAVLFGPNSETFRWDQLRPSTNLNWVECYSMFQCAKLEVPLDYSDPNVGTAALAVIRLPANVSEEEYQGPVLFNPGGPGGSGVDALVGVGSSFRVFIGNQYDIVSFDPRGVSYSTPIATFFKTDAERALWNAAAPPEGSLNASSDAIQRNWGLAQLLGQLAVQRDSSGIFKYMTTDNVARDMLLISQKFGFDRLKYYGISYGSALGATFAALFPDKVERIIIDGVLDVDAWFKANLTISATDTDKVLQAFFNGCAAAGPELCAFYKPTAAEIAERLAALTASIRARPVPVITPTSYGVVDYTVLRVTLFESFKMPYDLFPTVAKGLAELESGNGTLLYSIFANAPFECDSSTDDALPFHLNSDEALIAVHCSDAVEVKDSIEQFTAFVENAAKTSQFAEFLVDYLRVNCDGWQIHREGRFLGPITAEHTRVPLLIVTTTADPVTPKAGALNTLAGFPGSVLLTQDSPGHTSLTTPSLCTLGYLRQYLENGTLPEPGTVCPVEAMLFGVPGNLTASRRAALRTEDEQALAALKAVGDAVRSVITRGFGKRK</sequence>
<evidence type="ECO:0000256" key="1">
    <source>
        <dbReference type="ARBA" id="ARBA00010088"/>
    </source>
</evidence>
<dbReference type="SUPFAM" id="SSF53474">
    <property type="entry name" value="alpha/beta-Hydrolases"/>
    <property type="match status" value="1"/>
</dbReference>
<name>A0A8H7DAN0_9AGAR</name>
<dbReference type="Pfam" id="PF00561">
    <property type="entry name" value="Abhydrolase_1"/>
    <property type="match status" value="1"/>
</dbReference>
<evidence type="ECO:0000259" key="4">
    <source>
        <dbReference type="Pfam" id="PF00561"/>
    </source>
</evidence>